<evidence type="ECO:0000256" key="1">
    <source>
        <dbReference type="SAM" id="MobiDB-lite"/>
    </source>
</evidence>
<protein>
    <submittedName>
        <fullName evidence="2">Uncharacterized protein</fullName>
    </submittedName>
</protein>
<gene>
    <name evidence="2" type="ORF">EYF80_035456</name>
</gene>
<feature type="region of interest" description="Disordered" evidence="1">
    <location>
        <begin position="1"/>
        <end position="71"/>
    </location>
</feature>
<keyword evidence="3" id="KW-1185">Reference proteome</keyword>
<feature type="compositionally biased region" description="Low complexity" evidence="1">
    <location>
        <begin position="18"/>
        <end position="32"/>
    </location>
</feature>
<sequence length="131" mass="14353">MLQGHRRGPAKAPPRPRQGPAKAPTGVLAEEATQSEEAESQQSELLRHPSKLRSDECLHADAPSNIPPPTGRFLLPARALMRERSNRRAELFSLSQSSASQRLLTPPSLVYCCWISMWSNSPATDVISTSP</sequence>
<dbReference type="Proteomes" id="UP000314294">
    <property type="component" value="Unassembled WGS sequence"/>
</dbReference>
<reference evidence="2 3" key="1">
    <citation type="submission" date="2019-03" db="EMBL/GenBank/DDBJ databases">
        <title>First draft genome of Liparis tanakae, snailfish: a comprehensive survey of snailfish specific genes.</title>
        <authorList>
            <person name="Kim W."/>
            <person name="Song I."/>
            <person name="Jeong J.-H."/>
            <person name="Kim D."/>
            <person name="Kim S."/>
            <person name="Ryu S."/>
            <person name="Song J.Y."/>
            <person name="Lee S.K."/>
        </authorList>
    </citation>
    <scope>NUCLEOTIDE SEQUENCE [LARGE SCALE GENOMIC DNA]</scope>
    <source>
        <tissue evidence="2">Muscle</tissue>
    </source>
</reference>
<accession>A0A4Z2GLD7</accession>
<organism evidence="2 3">
    <name type="scientific">Liparis tanakae</name>
    <name type="common">Tanaka's snailfish</name>
    <dbReference type="NCBI Taxonomy" id="230148"/>
    <lineage>
        <taxon>Eukaryota</taxon>
        <taxon>Metazoa</taxon>
        <taxon>Chordata</taxon>
        <taxon>Craniata</taxon>
        <taxon>Vertebrata</taxon>
        <taxon>Euteleostomi</taxon>
        <taxon>Actinopterygii</taxon>
        <taxon>Neopterygii</taxon>
        <taxon>Teleostei</taxon>
        <taxon>Neoteleostei</taxon>
        <taxon>Acanthomorphata</taxon>
        <taxon>Eupercaria</taxon>
        <taxon>Perciformes</taxon>
        <taxon>Cottioidei</taxon>
        <taxon>Cottales</taxon>
        <taxon>Liparidae</taxon>
        <taxon>Liparis</taxon>
    </lineage>
</organism>
<dbReference type="AlphaFoldDB" id="A0A4Z2GLD7"/>
<proteinExistence type="predicted"/>
<dbReference type="EMBL" id="SRLO01000488">
    <property type="protein sequence ID" value="TNN54306.1"/>
    <property type="molecule type" value="Genomic_DNA"/>
</dbReference>
<evidence type="ECO:0000313" key="2">
    <source>
        <dbReference type="EMBL" id="TNN54306.1"/>
    </source>
</evidence>
<name>A0A4Z2GLD7_9TELE</name>
<evidence type="ECO:0000313" key="3">
    <source>
        <dbReference type="Proteomes" id="UP000314294"/>
    </source>
</evidence>
<comment type="caution">
    <text evidence="2">The sequence shown here is derived from an EMBL/GenBank/DDBJ whole genome shotgun (WGS) entry which is preliminary data.</text>
</comment>